<dbReference type="KEGG" id="sno:Snov_2898"/>
<proteinExistence type="predicted"/>
<dbReference type="HOGENOM" id="CLU_1359705_0_0_5"/>
<dbReference type="Proteomes" id="UP000006633">
    <property type="component" value="Chromosome"/>
</dbReference>
<dbReference type="AlphaFoldDB" id="D7A6I5"/>
<organism evidence="1 2">
    <name type="scientific">Ancylobacter novellus (strain ATCC 8093 / DSM 506 / JCM 20403 / CCM 1077 / IAM 12100 / NBRC 12443 / NCIMB 10456)</name>
    <name type="common">Starkeya novella</name>
    <dbReference type="NCBI Taxonomy" id="639283"/>
    <lineage>
        <taxon>Bacteria</taxon>
        <taxon>Pseudomonadati</taxon>
        <taxon>Pseudomonadota</taxon>
        <taxon>Alphaproteobacteria</taxon>
        <taxon>Hyphomicrobiales</taxon>
        <taxon>Xanthobacteraceae</taxon>
        <taxon>Ancylobacter</taxon>
    </lineage>
</organism>
<name>D7A6I5_ANCN5</name>
<reference evidence="1 2" key="1">
    <citation type="journal article" date="2012" name="Stand. Genomic Sci.">
        <title>Complete genome sequence of the facultatively chemolithoautotrophic and methylotrophic alpha Proteobacterium Starkeya novella type strain (ATCC 8093(T)).</title>
        <authorList>
            <person name="Kappler U."/>
            <person name="Davenport K."/>
            <person name="Beatson S."/>
            <person name="Lucas S."/>
            <person name="Lapidus A."/>
            <person name="Copeland A."/>
            <person name="Berry K.W."/>
            <person name="Glavina Del Rio T."/>
            <person name="Hammon N."/>
            <person name="Dalin E."/>
            <person name="Tice H."/>
            <person name="Pitluck S."/>
            <person name="Richardson P."/>
            <person name="Bruce D."/>
            <person name="Goodwin L.A."/>
            <person name="Han C."/>
            <person name="Tapia R."/>
            <person name="Detter J.C."/>
            <person name="Chang Y.J."/>
            <person name="Jeffries C.D."/>
            <person name="Land M."/>
            <person name="Hauser L."/>
            <person name="Kyrpides N.C."/>
            <person name="Goker M."/>
            <person name="Ivanova N."/>
            <person name="Klenk H.P."/>
            <person name="Woyke T."/>
        </authorList>
    </citation>
    <scope>NUCLEOTIDE SEQUENCE [LARGE SCALE GENOMIC DNA]</scope>
    <source>
        <strain evidence="2">ATCC 8093 / DSM 506 / JCM 20403 / CCM 1077 / IAM 12100 / NBRC 12443 / NCIMB 10456</strain>
    </source>
</reference>
<dbReference type="OrthoDB" id="9926662at2"/>
<protein>
    <submittedName>
        <fullName evidence="1">Uncharacterized protein</fullName>
    </submittedName>
</protein>
<sequence>MAILRNDHLSLEILYSYFDTGWIHYDISCRWRDVPILNPALFWDDHLVPPDRKGIISACDLDRCSLLPLLHEAIYFGKSGVWYSLPPAVAIAVYANEISPFDPEELEESISWHRSSSSSDPDPRSTRELRSLKRPIEILVGVDTGTFNHSDGYSEEGACFRLRLTTDQLRTFYEDLRAEYDTFCREHEIDNYLRDRRNADD</sequence>
<evidence type="ECO:0000313" key="2">
    <source>
        <dbReference type="Proteomes" id="UP000006633"/>
    </source>
</evidence>
<dbReference type="EMBL" id="CP002026">
    <property type="protein sequence ID" value="ADH90183.1"/>
    <property type="molecule type" value="Genomic_DNA"/>
</dbReference>
<accession>D7A6I5</accession>
<dbReference type="RefSeq" id="WP_013167687.1">
    <property type="nucleotide sequence ID" value="NC_014217.1"/>
</dbReference>
<gene>
    <name evidence="1" type="ordered locus">Snov_2898</name>
</gene>
<keyword evidence="2" id="KW-1185">Reference proteome</keyword>
<evidence type="ECO:0000313" key="1">
    <source>
        <dbReference type="EMBL" id="ADH90183.1"/>
    </source>
</evidence>